<evidence type="ECO:0000313" key="1">
    <source>
        <dbReference type="EMBL" id="KAJ1147764.1"/>
    </source>
</evidence>
<keyword evidence="2" id="KW-1185">Reference proteome</keyword>
<sequence>MLLPLDTMLGTGGNSCGVSASTAAHACRLLRMPGEKRRITFERLPLCRWDLVLGTVLGQMHGGSWGPVVLALRLSPCCG</sequence>
<reference evidence="1" key="1">
    <citation type="journal article" date="2022" name="bioRxiv">
        <title>Sequencing and chromosome-scale assembly of the giantPleurodeles waltlgenome.</title>
        <authorList>
            <person name="Brown T."/>
            <person name="Elewa A."/>
            <person name="Iarovenko S."/>
            <person name="Subramanian E."/>
            <person name="Araus A.J."/>
            <person name="Petzold A."/>
            <person name="Susuki M."/>
            <person name="Suzuki K.-i.T."/>
            <person name="Hayashi T."/>
            <person name="Toyoda A."/>
            <person name="Oliveira C."/>
            <person name="Osipova E."/>
            <person name="Leigh N.D."/>
            <person name="Simon A."/>
            <person name="Yun M.H."/>
        </authorList>
    </citation>
    <scope>NUCLEOTIDE SEQUENCE</scope>
    <source>
        <strain evidence="1">20211129_DDA</strain>
        <tissue evidence="1">Liver</tissue>
    </source>
</reference>
<organism evidence="1 2">
    <name type="scientific">Pleurodeles waltl</name>
    <name type="common">Iberian ribbed newt</name>
    <dbReference type="NCBI Taxonomy" id="8319"/>
    <lineage>
        <taxon>Eukaryota</taxon>
        <taxon>Metazoa</taxon>
        <taxon>Chordata</taxon>
        <taxon>Craniata</taxon>
        <taxon>Vertebrata</taxon>
        <taxon>Euteleostomi</taxon>
        <taxon>Amphibia</taxon>
        <taxon>Batrachia</taxon>
        <taxon>Caudata</taxon>
        <taxon>Salamandroidea</taxon>
        <taxon>Salamandridae</taxon>
        <taxon>Pleurodelinae</taxon>
        <taxon>Pleurodeles</taxon>
    </lineage>
</organism>
<gene>
    <name evidence="1" type="ORF">NDU88_000623</name>
</gene>
<accession>A0AAV7R4P4</accession>
<dbReference type="EMBL" id="JANPWB010000009">
    <property type="protein sequence ID" value="KAJ1147764.1"/>
    <property type="molecule type" value="Genomic_DNA"/>
</dbReference>
<protein>
    <submittedName>
        <fullName evidence="1">Uncharacterized protein</fullName>
    </submittedName>
</protein>
<dbReference type="AlphaFoldDB" id="A0AAV7R4P4"/>
<evidence type="ECO:0000313" key="2">
    <source>
        <dbReference type="Proteomes" id="UP001066276"/>
    </source>
</evidence>
<dbReference type="Proteomes" id="UP001066276">
    <property type="component" value="Chromosome 5"/>
</dbReference>
<comment type="caution">
    <text evidence="1">The sequence shown here is derived from an EMBL/GenBank/DDBJ whole genome shotgun (WGS) entry which is preliminary data.</text>
</comment>
<proteinExistence type="predicted"/>
<name>A0AAV7R4P4_PLEWA</name>